<feature type="compositionally biased region" description="Acidic residues" evidence="1">
    <location>
        <begin position="715"/>
        <end position="724"/>
    </location>
</feature>
<reference evidence="2 3" key="1">
    <citation type="submission" date="2014-06" db="EMBL/GenBank/DDBJ databases">
        <authorList>
            <consortium name="DOE Joint Genome Institute"/>
            <person name="Kuo A."/>
            <person name="Kohler A."/>
            <person name="Nagy L.G."/>
            <person name="Floudas D."/>
            <person name="Copeland A."/>
            <person name="Barry K.W."/>
            <person name="Cichocki N."/>
            <person name="Veneault-Fourrey C."/>
            <person name="LaButti K."/>
            <person name="Lindquist E.A."/>
            <person name="Lipzen A."/>
            <person name="Lundell T."/>
            <person name="Morin E."/>
            <person name="Murat C."/>
            <person name="Sun H."/>
            <person name="Tunlid A."/>
            <person name="Henrissat B."/>
            <person name="Grigoriev I.V."/>
            <person name="Hibbett D.S."/>
            <person name="Martin F."/>
            <person name="Nordberg H.P."/>
            <person name="Cantor M.N."/>
            <person name="Hua S.X."/>
        </authorList>
    </citation>
    <scope>NUCLEOTIDE SEQUENCE [LARGE SCALE GENOMIC DNA]</scope>
    <source>
        <strain evidence="2 3">ATCC 200175</strain>
    </source>
</reference>
<feature type="compositionally biased region" description="Basic and acidic residues" evidence="1">
    <location>
        <begin position="646"/>
        <end position="683"/>
    </location>
</feature>
<dbReference type="EMBL" id="KN819345">
    <property type="protein sequence ID" value="KIJ14152.1"/>
    <property type="molecule type" value="Genomic_DNA"/>
</dbReference>
<sequence>MCTRCILIPQEFEVLVTSNDVKFCCISCHWLKDRWAKCVTPYLRDGEGILPSFLKVNGRFELSTRSHILSPSTLLLHFHFYSITSSAPVSMIHNFLLPYFPHGGLEFVEIEFDLGSDEGIKAFAASAHRLVTELAASQFERVLVAVTNHTDNNSGDFFLGLDVLKGIDIAASVNELLYTLWTPFEGLLRGTILYLFACGSIHCEKESSLALHQSLARFWFSHAIAFDAPHLQPAITSHFLLGLTELPSLLGVIAMFVLGCPQCGTPQTWVHVKVGDAAYKFECKYRRCGWDSRRKWVKDAYATIIRQPDKSEILPNGKRADSIPDGFRLPDAANGSDMQHILKVAANGSDVRHVNLVFRLPLTAINNPAAQKLPFIFSPPWLTGLKSSLAYLTRTLRLLSMPKATLHFVQQFSRGKPEDMPFTRDDNSQKRKVGSSADEEGAEPAAEDIQKSSAAGKHSAASAASMTHPASDSTVPGAAVSKPKSAMQPSTPESDSPAAQTDCWSFITSLSVDRCFAALTTILAGLPKFEPSSSAKQSPIPKWAAWSWGFNYLPEDVHSQADIFRTAVAQLKNASWNSAARGTRVVLGFRLLLRECRRAQYYEEEDENSKNMVPPFLANSRLGIERMEEILVGIEALVAQRRKVEDGLTRDAEKVGDKEKAEEKVENDKVEDDKKTSRKETKISKAIVEVPKMPMKTLLKGVAQDHAMSEPTEATTEDQEDELLQEYQRPGPSKKSKLDSPAKNTRSKRSQVMTKRAQGRI</sequence>
<feature type="region of interest" description="Disordered" evidence="1">
    <location>
        <begin position="646"/>
        <end position="761"/>
    </location>
</feature>
<feature type="region of interest" description="Disordered" evidence="1">
    <location>
        <begin position="415"/>
        <end position="498"/>
    </location>
</feature>
<accession>A0A0C9U3W5</accession>
<evidence type="ECO:0000313" key="3">
    <source>
        <dbReference type="Proteomes" id="UP000053647"/>
    </source>
</evidence>
<evidence type="ECO:0000313" key="2">
    <source>
        <dbReference type="EMBL" id="KIJ14152.1"/>
    </source>
</evidence>
<feature type="compositionally biased region" description="Acidic residues" evidence="1">
    <location>
        <begin position="437"/>
        <end position="446"/>
    </location>
</feature>
<dbReference type="HOGENOM" id="CLU_366415_0_0_1"/>
<proteinExistence type="predicted"/>
<reference evidence="3" key="2">
    <citation type="submission" date="2015-01" db="EMBL/GenBank/DDBJ databases">
        <title>Evolutionary Origins and Diversification of the Mycorrhizal Mutualists.</title>
        <authorList>
            <consortium name="DOE Joint Genome Institute"/>
            <consortium name="Mycorrhizal Genomics Consortium"/>
            <person name="Kohler A."/>
            <person name="Kuo A."/>
            <person name="Nagy L.G."/>
            <person name="Floudas D."/>
            <person name="Copeland A."/>
            <person name="Barry K.W."/>
            <person name="Cichocki N."/>
            <person name="Veneault-Fourrey C."/>
            <person name="LaButti K."/>
            <person name="Lindquist E.A."/>
            <person name="Lipzen A."/>
            <person name="Lundell T."/>
            <person name="Morin E."/>
            <person name="Murat C."/>
            <person name="Riley R."/>
            <person name="Ohm R."/>
            <person name="Sun H."/>
            <person name="Tunlid A."/>
            <person name="Henrissat B."/>
            <person name="Grigoriev I.V."/>
            <person name="Hibbett D.S."/>
            <person name="Martin F."/>
        </authorList>
    </citation>
    <scope>NUCLEOTIDE SEQUENCE [LARGE SCALE GENOMIC DNA]</scope>
    <source>
        <strain evidence="3">ATCC 200175</strain>
    </source>
</reference>
<name>A0A0C9U3W5_PAXIN</name>
<feature type="compositionally biased region" description="Basic and acidic residues" evidence="1">
    <location>
        <begin position="415"/>
        <end position="429"/>
    </location>
</feature>
<gene>
    <name evidence="2" type="ORF">PAXINDRAFT_156256</name>
</gene>
<protein>
    <submittedName>
        <fullName evidence="2">Uncharacterized protein</fullName>
    </submittedName>
</protein>
<dbReference type="Proteomes" id="UP000053647">
    <property type="component" value="Unassembled WGS sequence"/>
</dbReference>
<feature type="compositionally biased region" description="Polar residues" evidence="1">
    <location>
        <begin position="487"/>
        <end position="498"/>
    </location>
</feature>
<organism evidence="2 3">
    <name type="scientific">Paxillus involutus ATCC 200175</name>
    <dbReference type="NCBI Taxonomy" id="664439"/>
    <lineage>
        <taxon>Eukaryota</taxon>
        <taxon>Fungi</taxon>
        <taxon>Dikarya</taxon>
        <taxon>Basidiomycota</taxon>
        <taxon>Agaricomycotina</taxon>
        <taxon>Agaricomycetes</taxon>
        <taxon>Agaricomycetidae</taxon>
        <taxon>Boletales</taxon>
        <taxon>Paxilineae</taxon>
        <taxon>Paxillaceae</taxon>
        <taxon>Paxillus</taxon>
    </lineage>
</organism>
<dbReference type="OrthoDB" id="2693558at2759"/>
<feature type="compositionally biased region" description="Low complexity" evidence="1">
    <location>
        <begin position="452"/>
        <end position="465"/>
    </location>
</feature>
<dbReference type="AlphaFoldDB" id="A0A0C9U3W5"/>
<keyword evidence="3" id="KW-1185">Reference proteome</keyword>
<evidence type="ECO:0000256" key="1">
    <source>
        <dbReference type="SAM" id="MobiDB-lite"/>
    </source>
</evidence>